<organism evidence="2 3">
    <name type="scientific">Champsocephalus gunnari</name>
    <name type="common">Mackerel icefish</name>
    <dbReference type="NCBI Taxonomy" id="52237"/>
    <lineage>
        <taxon>Eukaryota</taxon>
        <taxon>Metazoa</taxon>
        <taxon>Chordata</taxon>
        <taxon>Craniata</taxon>
        <taxon>Vertebrata</taxon>
        <taxon>Euteleostomi</taxon>
        <taxon>Actinopterygii</taxon>
        <taxon>Neopterygii</taxon>
        <taxon>Teleostei</taxon>
        <taxon>Neoteleostei</taxon>
        <taxon>Acanthomorphata</taxon>
        <taxon>Eupercaria</taxon>
        <taxon>Perciformes</taxon>
        <taxon>Notothenioidei</taxon>
        <taxon>Channichthyidae</taxon>
        <taxon>Champsocephalus</taxon>
    </lineage>
</organism>
<dbReference type="Proteomes" id="UP001331515">
    <property type="component" value="Unassembled WGS sequence"/>
</dbReference>
<evidence type="ECO:0000313" key="3">
    <source>
        <dbReference type="Proteomes" id="UP001331515"/>
    </source>
</evidence>
<gene>
    <name evidence="2" type="ORF">CgunFtcFv8_014090</name>
</gene>
<comment type="caution">
    <text evidence="2">The sequence shown here is derived from an EMBL/GenBank/DDBJ whole genome shotgun (WGS) entry which is preliminary data.</text>
</comment>
<feature type="region of interest" description="Disordered" evidence="1">
    <location>
        <begin position="44"/>
        <end position="79"/>
    </location>
</feature>
<keyword evidence="3" id="KW-1185">Reference proteome</keyword>
<dbReference type="SUPFAM" id="SSF56672">
    <property type="entry name" value="DNA/RNA polymerases"/>
    <property type="match status" value="1"/>
</dbReference>
<dbReference type="InterPro" id="IPR043502">
    <property type="entry name" value="DNA/RNA_pol_sf"/>
</dbReference>
<feature type="compositionally biased region" description="Basic and acidic residues" evidence="1">
    <location>
        <begin position="56"/>
        <end position="70"/>
    </location>
</feature>
<protein>
    <submittedName>
        <fullName evidence="2">Uncharacterized protein</fullName>
    </submittedName>
</protein>
<dbReference type="EMBL" id="JAURVH010001514">
    <property type="protein sequence ID" value="KAK5933626.1"/>
    <property type="molecule type" value="Genomic_DNA"/>
</dbReference>
<evidence type="ECO:0000256" key="1">
    <source>
        <dbReference type="SAM" id="MobiDB-lite"/>
    </source>
</evidence>
<sequence>MAWNTNVTTGRPPVYARARRLNPSKLAIARAEFATMDPGHCPPLRQSLGFPPARRSQTERRVPPVRDYRQLNDATTPERYPVPHIQDFYPAPLPAKVEAVAAFPRPLTARSLREFLGMVTFFHTSCGRCMKR</sequence>
<reference evidence="2 3" key="1">
    <citation type="journal article" date="2023" name="Mol. Biol. Evol.">
        <title>Genomics of Secondarily Temperate Adaptation in the Only Non-Antarctic Icefish.</title>
        <authorList>
            <person name="Rivera-Colon A.G."/>
            <person name="Rayamajhi N."/>
            <person name="Minhas B.F."/>
            <person name="Madrigal G."/>
            <person name="Bilyk K.T."/>
            <person name="Yoon V."/>
            <person name="Hune M."/>
            <person name="Gregory S."/>
            <person name="Cheng C.H.C."/>
            <person name="Catchen J.M."/>
        </authorList>
    </citation>
    <scope>NUCLEOTIDE SEQUENCE [LARGE SCALE GENOMIC DNA]</scope>
    <source>
        <tissue evidence="2">White muscle</tissue>
    </source>
</reference>
<dbReference type="AlphaFoldDB" id="A0AAN8E1V6"/>
<name>A0AAN8E1V6_CHAGU</name>
<accession>A0AAN8E1V6</accession>
<dbReference type="Gene3D" id="3.10.10.10">
    <property type="entry name" value="HIV Type 1 Reverse Transcriptase, subunit A, domain 1"/>
    <property type="match status" value="1"/>
</dbReference>
<proteinExistence type="predicted"/>
<evidence type="ECO:0000313" key="2">
    <source>
        <dbReference type="EMBL" id="KAK5933626.1"/>
    </source>
</evidence>